<dbReference type="InterPro" id="IPR022742">
    <property type="entry name" value="Hydrolase_4"/>
</dbReference>
<dbReference type="InterPro" id="IPR029058">
    <property type="entry name" value="AB_hydrolase_fold"/>
</dbReference>
<dbReference type="SUPFAM" id="SSF53474">
    <property type="entry name" value="alpha/beta-Hydrolases"/>
    <property type="match status" value="1"/>
</dbReference>
<evidence type="ECO:0000259" key="2">
    <source>
        <dbReference type="Pfam" id="PF12146"/>
    </source>
</evidence>
<dbReference type="PANTHER" id="PTHR22946:SF9">
    <property type="entry name" value="POLYKETIDE TRANSFERASE AF380"/>
    <property type="match status" value="1"/>
</dbReference>
<accession>A0A831K2I8</accession>
<gene>
    <name evidence="3" type="ORF">ENG92_01125</name>
</gene>
<evidence type="ECO:0000256" key="1">
    <source>
        <dbReference type="ARBA" id="ARBA00022801"/>
    </source>
</evidence>
<sequence length="212" mass="23547">MMHGWGGSAAQMLPFAAMLYEAGYAVLLLDARNHGNSDSDNFSSMPRFAEDLEHGLEWLKQQKEIDTDKLFLLGHSVGAAAALLLASRRKDLAGVISIASFAHPAMLMRRQMQAHHIPYYPIGWLILRYIQHAIGASFDEIAPCHTIRKITCPVLLVHGLKDRVVPTADAKLIFQQRPGNHVQLHLLEGAGHNSIDAISRHGGILLDFLRYE</sequence>
<dbReference type="AlphaFoldDB" id="A0A831K2I8"/>
<organism evidence="3">
    <name type="scientific">Thiolapillus brandeum</name>
    <dbReference type="NCBI Taxonomy" id="1076588"/>
    <lineage>
        <taxon>Bacteria</taxon>
        <taxon>Pseudomonadati</taxon>
        <taxon>Pseudomonadota</taxon>
        <taxon>Gammaproteobacteria</taxon>
        <taxon>Chromatiales</taxon>
        <taxon>Sedimenticolaceae</taxon>
        <taxon>Thiolapillus</taxon>
    </lineage>
</organism>
<dbReference type="Pfam" id="PF12146">
    <property type="entry name" value="Hydrolase_4"/>
    <property type="match status" value="1"/>
</dbReference>
<dbReference type="PANTHER" id="PTHR22946">
    <property type="entry name" value="DIENELACTONE HYDROLASE DOMAIN-CONTAINING PROTEIN-RELATED"/>
    <property type="match status" value="1"/>
</dbReference>
<reference evidence="3" key="1">
    <citation type="journal article" date="2020" name="mSystems">
        <title>Genome- and Community-Level Interaction Insights into Carbon Utilization and Element Cycling Functions of Hydrothermarchaeota in Hydrothermal Sediment.</title>
        <authorList>
            <person name="Zhou Z."/>
            <person name="Liu Y."/>
            <person name="Xu W."/>
            <person name="Pan J."/>
            <person name="Luo Z.H."/>
            <person name="Li M."/>
        </authorList>
    </citation>
    <scope>NUCLEOTIDE SEQUENCE [LARGE SCALE GENOMIC DNA]</scope>
    <source>
        <strain evidence="3">HyVt-26</strain>
    </source>
</reference>
<dbReference type="InterPro" id="IPR050261">
    <property type="entry name" value="FrsA_esterase"/>
</dbReference>
<comment type="caution">
    <text evidence="3">The sequence shown here is derived from an EMBL/GenBank/DDBJ whole genome shotgun (WGS) entry which is preliminary data.</text>
</comment>
<proteinExistence type="predicted"/>
<dbReference type="EMBL" id="DRCV01000051">
    <property type="protein sequence ID" value="HDK37606.1"/>
    <property type="molecule type" value="Genomic_DNA"/>
</dbReference>
<dbReference type="Gene3D" id="3.40.50.1820">
    <property type="entry name" value="alpha/beta hydrolase"/>
    <property type="match status" value="1"/>
</dbReference>
<name>A0A831K2I8_9GAMM</name>
<dbReference type="Proteomes" id="UP000885822">
    <property type="component" value="Unassembled WGS sequence"/>
</dbReference>
<feature type="domain" description="Serine aminopeptidase S33" evidence="2">
    <location>
        <begin position="2"/>
        <end position="107"/>
    </location>
</feature>
<dbReference type="GO" id="GO:0052689">
    <property type="term" value="F:carboxylic ester hydrolase activity"/>
    <property type="evidence" value="ECO:0007669"/>
    <property type="project" value="UniProtKB-ARBA"/>
</dbReference>
<evidence type="ECO:0000313" key="3">
    <source>
        <dbReference type="EMBL" id="HDK37606.1"/>
    </source>
</evidence>
<keyword evidence="1 3" id="KW-0378">Hydrolase</keyword>
<protein>
    <submittedName>
        <fullName evidence="3">Alpha/beta fold hydrolase</fullName>
    </submittedName>
</protein>